<evidence type="ECO:0000256" key="5">
    <source>
        <dbReference type="ARBA" id="ARBA00022741"/>
    </source>
</evidence>
<dbReference type="PANTHER" id="PTHR34273">
    <property type="entry name" value="METHYLTHIORIBOSE KINASE"/>
    <property type="match status" value="1"/>
</dbReference>
<gene>
    <name evidence="9" type="primary">mtnK</name>
    <name evidence="9" type="ORF">OW763_03415</name>
</gene>
<keyword evidence="4 9" id="KW-0808">Transferase</keyword>
<evidence type="ECO:0000256" key="6">
    <source>
        <dbReference type="ARBA" id="ARBA00022777"/>
    </source>
</evidence>
<dbReference type="Proteomes" id="UP001078443">
    <property type="component" value="Unassembled WGS sequence"/>
</dbReference>
<dbReference type="InterPro" id="IPR009212">
    <property type="entry name" value="Methylthioribose_kinase"/>
</dbReference>
<dbReference type="GO" id="GO:0046522">
    <property type="term" value="F:S-methyl-5-thioribose kinase activity"/>
    <property type="evidence" value="ECO:0007669"/>
    <property type="project" value="UniProtKB-EC"/>
</dbReference>
<dbReference type="InterPro" id="IPR002575">
    <property type="entry name" value="Aminoglycoside_PTrfase"/>
</dbReference>
<name>A0ABT4CWN4_9CLOT</name>
<feature type="domain" description="Aminoglycoside phosphotransferase" evidence="8">
    <location>
        <begin position="235"/>
        <end position="279"/>
    </location>
</feature>
<dbReference type="PIRSF" id="PIRSF031134">
    <property type="entry name" value="MTRK"/>
    <property type="match status" value="1"/>
</dbReference>
<evidence type="ECO:0000256" key="2">
    <source>
        <dbReference type="ARBA" id="ARBA00011738"/>
    </source>
</evidence>
<reference evidence="9" key="1">
    <citation type="submission" date="2022-12" db="EMBL/GenBank/DDBJ databases">
        <authorList>
            <person name="Wang J."/>
        </authorList>
    </citation>
    <scope>NUCLEOTIDE SEQUENCE</scope>
    <source>
        <strain evidence="9">HY-45-18</strain>
    </source>
</reference>
<evidence type="ECO:0000256" key="4">
    <source>
        <dbReference type="ARBA" id="ARBA00022679"/>
    </source>
</evidence>
<accession>A0ABT4CWN4</accession>
<dbReference type="Gene3D" id="3.30.200.20">
    <property type="entry name" value="Phosphorylase Kinase, domain 1"/>
    <property type="match status" value="1"/>
</dbReference>
<evidence type="ECO:0000259" key="8">
    <source>
        <dbReference type="Pfam" id="PF01636"/>
    </source>
</evidence>
<evidence type="ECO:0000256" key="1">
    <source>
        <dbReference type="ARBA" id="ARBA00010165"/>
    </source>
</evidence>
<sequence>MSKTDVNVESSRFDQYFLMDENDAVEYAKEKLDFFEDTTNLECKEIGDGNLNYVFKIVDKNSNKSLILKHSGEDTRAKSGRKLNVDRNGDECKVLQLHNKYCPELVPEIYMYDEVMNCYAMEDLSDYTIMRTALVQNKTFPHFADNITTFMVDTLLPTTDVILNHKEKKQLVEEHINPILCEISEQLVFTDPFGNFSNENIVLDSMKDFVEQNLYNDNSLRVEGAKLKFNFMNNAQALLHGDLHTGSIFIKEDGLKVIDPEFAFFGPIGYDVGNIIANLFLAWAHGFSTIENEQERSSYILNIEKCIVDIVDMFKNKFIKKFRQEATDLMAKSEGFDSWYLKGVLEDTAGSVGLEMIRRIVGVAPVEDITSIKDEEKRAKVQKILILAGKDFILNRSKYTTGEQFVETLKKYSKCI</sequence>
<dbReference type="PANTHER" id="PTHR34273:SF2">
    <property type="entry name" value="METHYLTHIORIBOSE KINASE"/>
    <property type="match status" value="1"/>
</dbReference>
<comment type="caution">
    <text evidence="9">The sequence shown here is derived from an EMBL/GenBank/DDBJ whole genome shotgun (WGS) entry which is preliminary data.</text>
</comment>
<comment type="subunit">
    <text evidence="2">Homodimer.</text>
</comment>
<evidence type="ECO:0000313" key="10">
    <source>
        <dbReference type="Proteomes" id="UP001078443"/>
    </source>
</evidence>
<keyword evidence="6 9" id="KW-0418">Kinase</keyword>
<dbReference type="SUPFAM" id="SSF56112">
    <property type="entry name" value="Protein kinase-like (PK-like)"/>
    <property type="match status" value="1"/>
</dbReference>
<evidence type="ECO:0000256" key="3">
    <source>
        <dbReference type="ARBA" id="ARBA00012128"/>
    </source>
</evidence>
<protein>
    <recommendedName>
        <fullName evidence="3">S-methyl-5-thioribose kinase</fullName>
        <ecNumber evidence="3">2.7.1.100</ecNumber>
    </recommendedName>
</protein>
<dbReference type="EMBL" id="JAPQER010000001">
    <property type="protein sequence ID" value="MCY6483405.1"/>
    <property type="molecule type" value="Genomic_DNA"/>
</dbReference>
<evidence type="ECO:0000256" key="7">
    <source>
        <dbReference type="ARBA" id="ARBA00022840"/>
    </source>
</evidence>
<organism evidence="9 10">
    <name type="scientific">Clostridium aestuarii</name>
    <dbReference type="NCBI Taxonomy" id="338193"/>
    <lineage>
        <taxon>Bacteria</taxon>
        <taxon>Bacillati</taxon>
        <taxon>Bacillota</taxon>
        <taxon>Clostridia</taxon>
        <taxon>Eubacteriales</taxon>
        <taxon>Clostridiaceae</taxon>
        <taxon>Clostridium</taxon>
    </lineage>
</organism>
<evidence type="ECO:0000313" key="9">
    <source>
        <dbReference type="EMBL" id="MCY6483405.1"/>
    </source>
</evidence>
<dbReference type="InterPro" id="IPR011009">
    <property type="entry name" value="Kinase-like_dom_sf"/>
</dbReference>
<dbReference type="NCBIfam" id="TIGR01767">
    <property type="entry name" value="MTRK"/>
    <property type="match status" value="1"/>
</dbReference>
<dbReference type="RefSeq" id="WP_268039653.1">
    <property type="nucleotide sequence ID" value="NZ_JAPQER010000001.1"/>
</dbReference>
<keyword evidence="5" id="KW-0547">Nucleotide-binding</keyword>
<dbReference type="EC" id="2.7.1.100" evidence="3"/>
<dbReference type="Pfam" id="PF01636">
    <property type="entry name" value="APH"/>
    <property type="match status" value="1"/>
</dbReference>
<dbReference type="Gene3D" id="3.90.1200.10">
    <property type="match status" value="1"/>
</dbReference>
<keyword evidence="7" id="KW-0067">ATP-binding</keyword>
<keyword evidence="10" id="KW-1185">Reference proteome</keyword>
<comment type="similarity">
    <text evidence="1">Belongs to the methylthioribose kinase family.</text>
</comment>
<proteinExistence type="inferred from homology"/>